<evidence type="ECO:0008006" key="3">
    <source>
        <dbReference type="Google" id="ProtNLM"/>
    </source>
</evidence>
<keyword evidence="2" id="KW-1185">Reference proteome</keyword>
<accession>A0ABY9E3K7</accession>
<sequence>MKVYIHPAEQHTQRTSYLLCNLSLNEALLIDAGHVSTHLIHTIEKNSCTLTAVFLTRTDDATQAGVRTLLRVYSPHIFCGEKCWNAHESTLLQGDCSLNCAGFTVTCFASPAYGCYLYRIAHLAFTGDLCSAGYEEAGNEADTILERACTAHETLILFHGHGPPSSYTRARTQRASR</sequence>
<dbReference type="SUPFAM" id="SSF56281">
    <property type="entry name" value="Metallo-hydrolase/oxidoreductase"/>
    <property type="match status" value="1"/>
</dbReference>
<gene>
    <name evidence="1" type="ORF">TPLL2_0404</name>
</gene>
<reference evidence="1 2" key="1">
    <citation type="submission" date="2022-05" db="EMBL/GenBank/DDBJ databases">
        <title>Treponema leporis L2 test.</title>
        <authorList>
            <person name="Cejkova D."/>
        </authorList>
    </citation>
    <scope>NUCLEOTIDE SEQUENCE [LARGE SCALE GENOMIC DNA]</scope>
    <source>
        <strain evidence="1 2">L2</strain>
    </source>
</reference>
<dbReference type="InterPro" id="IPR036866">
    <property type="entry name" value="RibonucZ/Hydroxyglut_hydro"/>
</dbReference>
<name>A0ABY9E3K7_9SPIR</name>
<evidence type="ECO:0000313" key="2">
    <source>
        <dbReference type="Proteomes" id="UP001321460"/>
    </source>
</evidence>
<evidence type="ECO:0000313" key="1">
    <source>
        <dbReference type="EMBL" id="WKC72275.1"/>
    </source>
</evidence>
<dbReference type="Proteomes" id="UP001321460">
    <property type="component" value="Chromosome"/>
</dbReference>
<dbReference type="Gene3D" id="3.60.15.10">
    <property type="entry name" value="Ribonuclease Z/Hydroxyacylglutathione hydrolase-like"/>
    <property type="match status" value="1"/>
</dbReference>
<organism evidence="1 2">
    <name type="scientific">Treponema paraluiscuniculi</name>
    <dbReference type="NCBI Taxonomy" id="53435"/>
    <lineage>
        <taxon>Bacteria</taxon>
        <taxon>Pseudomonadati</taxon>
        <taxon>Spirochaetota</taxon>
        <taxon>Spirochaetia</taxon>
        <taxon>Spirochaetales</taxon>
        <taxon>Treponemataceae</taxon>
        <taxon>Treponema</taxon>
    </lineage>
</organism>
<proteinExistence type="predicted"/>
<protein>
    <recommendedName>
        <fullName evidence="3">Metallo-beta-lactamase domain-containing protein</fullName>
    </recommendedName>
</protein>
<dbReference type="CDD" id="cd06262">
    <property type="entry name" value="metallo-hydrolase-like_MBL-fold"/>
    <property type="match status" value="1"/>
</dbReference>
<dbReference type="EMBL" id="CP097901">
    <property type="protein sequence ID" value="WKC72275.1"/>
    <property type="molecule type" value="Genomic_DNA"/>
</dbReference>
<dbReference type="RefSeq" id="WP_013945060.1">
    <property type="nucleotide sequence ID" value="NZ_CP097901.1"/>
</dbReference>